<accession>A0A4S4LPU8</accession>
<comment type="caution">
    <text evidence="3">The sequence shown here is derived from an EMBL/GenBank/DDBJ whole genome shotgun (WGS) entry which is preliminary data.</text>
</comment>
<keyword evidence="4" id="KW-1185">Reference proteome</keyword>
<dbReference type="GO" id="GO:0005773">
    <property type="term" value="C:vacuole"/>
    <property type="evidence" value="ECO:0007669"/>
    <property type="project" value="GOC"/>
</dbReference>
<dbReference type="GO" id="GO:0006623">
    <property type="term" value="P:protein targeting to vacuole"/>
    <property type="evidence" value="ECO:0007669"/>
    <property type="project" value="TreeGrafter"/>
</dbReference>
<dbReference type="GO" id="GO:0045721">
    <property type="term" value="P:negative regulation of gluconeogenesis"/>
    <property type="evidence" value="ECO:0007669"/>
    <property type="project" value="TreeGrafter"/>
</dbReference>
<reference evidence="3 4" key="1">
    <citation type="submission" date="2019-02" db="EMBL/GenBank/DDBJ databases">
        <title>Genome sequencing of the rare red list fungi Bondarzewia mesenterica.</title>
        <authorList>
            <person name="Buettner E."/>
            <person name="Kellner H."/>
        </authorList>
    </citation>
    <scope>NUCLEOTIDE SEQUENCE [LARGE SCALE GENOMIC DNA]</scope>
    <source>
        <strain evidence="3 4">DSM 108281</strain>
    </source>
</reference>
<dbReference type="OrthoDB" id="62at2759"/>
<dbReference type="PANTHER" id="PTHR14534:SF3">
    <property type="entry name" value="GID COMPLEX SUBUNIT 4 HOMOLOG"/>
    <property type="match status" value="1"/>
</dbReference>
<dbReference type="PANTHER" id="PTHR14534">
    <property type="entry name" value="VACUOLAR IMPORT AND DEGRADATION PROTEIN 24"/>
    <property type="match status" value="1"/>
</dbReference>
<dbReference type="EMBL" id="SGPL01000314">
    <property type="protein sequence ID" value="THH13937.1"/>
    <property type="molecule type" value="Genomic_DNA"/>
</dbReference>
<proteinExistence type="inferred from homology"/>
<feature type="region of interest" description="Disordered" evidence="2">
    <location>
        <begin position="1"/>
        <end position="43"/>
    </location>
</feature>
<name>A0A4S4LPU8_9AGAM</name>
<dbReference type="GO" id="GO:0043161">
    <property type="term" value="P:proteasome-mediated ubiquitin-dependent protein catabolic process"/>
    <property type="evidence" value="ECO:0007669"/>
    <property type="project" value="TreeGrafter"/>
</dbReference>
<protein>
    <submittedName>
        <fullName evidence="3">Uncharacterized protein</fullName>
    </submittedName>
</protein>
<dbReference type="AlphaFoldDB" id="A0A4S4LPU8"/>
<feature type="compositionally biased region" description="Low complexity" evidence="2">
    <location>
        <begin position="442"/>
        <end position="453"/>
    </location>
</feature>
<organism evidence="3 4">
    <name type="scientific">Bondarzewia mesenterica</name>
    <dbReference type="NCBI Taxonomy" id="1095465"/>
    <lineage>
        <taxon>Eukaryota</taxon>
        <taxon>Fungi</taxon>
        <taxon>Dikarya</taxon>
        <taxon>Basidiomycota</taxon>
        <taxon>Agaricomycotina</taxon>
        <taxon>Agaricomycetes</taxon>
        <taxon>Russulales</taxon>
        <taxon>Bondarzewiaceae</taxon>
        <taxon>Bondarzewia</taxon>
    </lineage>
</organism>
<dbReference type="GO" id="GO:0007039">
    <property type="term" value="P:protein catabolic process in the vacuole"/>
    <property type="evidence" value="ECO:0007669"/>
    <property type="project" value="TreeGrafter"/>
</dbReference>
<evidence type="ECO:0000313" key="3">
    <source>
        <dbReference type="EMBL" id="THH13937.1"/>
    </source>
</evidence>
<feature type="region of interest" description="Disordered" evidence="2">
    <location>
        <begin position="414"/>
        <end position="453"/>
    </location>
</feature>
<evidence type="ECO:0000256" key="2">
    <source>
        <dbReference type="SAM" id="MobiDB-lite"/>
    </source>
</evidence>
<dbReference type="InterPro" id="IPR018618">
    <property type="entry name" value="GID4/10-like"/>
</dbReference>
<feature type="compositionally biased region" description="Polar residues" evidence="2">
    <location>
        <begin position="9"/>
        <end position="36"/>
    </location>
</feature>
<dbReference type="GO" id="GO:0034657">
    <property type="term" value="C:GID complex"/>
    <property type="evidence" value="ECO:0007669"/>
    <property type="project" value="TreeGrafter"/>
</dbReference>
<dbReference type="Proteomes" id="UP000310158">
    <property type="component" value="Unassembled WGS sequence"/>
</dbReference>
<dbReference type="Pfam" id="PF09783">
    <property type="entry name" value="Vac_ImportDeg"/>
    <property type="match status" value="1"/>
</dbReference>
<evidence type="ECO:0000256" key="1">
    <source>
        <dbReference type="ARBA" id="ARBA00061469"/>
    </source>
</evidence>
<evidence type="ECO:0000313" key="4">
    <source>
        <dbReference type="Proteomes" id="UP000310158"/>
    </source>
</evidence>
<comment type="similarity">
    <text evidence="1">Belongs to the GID4/VID24 family.</text>
</comment>
<gene>
    <name evidence="3" type="ORF">EW146_g6335</name>
</gene>
<sequence>MVGLPRARQNLTDNLGRSHTHSTTGPCSSPMPSENISHPPSSQQLDLLQPQVKLCSRCHSPLSADIDSTLPQAYLHGSADANDHLMICRLCRDRLLPRASIQSAQERLMYVALGQSFVRRVPTHAINEADSMTRPVIDRSLDDDQDMESPTSAVFERSFPSTSAASQLISAASQLTSAPKPARLSLDCSSSSSNAPIAFHAPSPLVQSRFAPSVNKNTARPEYLCSPDPFVDISRIRMRSQGHHCLYPGATFQGTQKSGRNSYDVTVTIVDVDFSSSFLCGYLCIRGLTDDWPELTTYFDAEIIGTRYGFLTQNWGANEQEDMVHWARFPAFRHIKNKLKTPHLTTDSDCGAVFMRWKERFLVPDHRVQDINGASFAGFYYVCVDFNSHASAPSIMRPSPLQRSSVLEDVDAEAALPAPPLKPEPAPRRARESSTREESSVSRRSSSVGARSGPAVATMSGFYFHQNSEPYQQLSLKHVPESVSSSYELR</sequence>
<feature type="compositionally biased region" description="Basic and acidic residues" evidence="2">
    <location>
        <begin position="425"/>
        <end position="441"/>
    </location>
</feature>